<dbReference type="InterPro" id="IPR000719">
    <property type="entry name" value="Prot_kinase_dom"/>
</dbReference>
<dbReference type="InterPro" id="IPR020635">
    <property type="entry name" value="Tyr_kinase_cat_dom"/>
</dbReference>
<proteinExistence type="predicted"/>
<dbReference type="EMBL" id="MU825451">
    <property type="protein sequence ID" value="KAJ7388777.1"/>
    <property type="molecule type" value="Genomic_DNA"/>
</dbReference>
<evidence type="ECO:0000256" key="11">
    <source>
        <dbReference type="SAM" id="MobiDB-lite"/>
    </source>
</evidence>
<keyword evidence="9" id="KW-0675">Receptor</keyword>
<dbReference type="InterPro" id="IPR001245">
    <property type="entry name" value="Ser-Thr/Tyr_kinase_cat_dom"/>
</dbReference>
<evidence type="ECO:0000313" key="15">
    <source>
        <dbReference type="EMBL" id="KAJ7388777.1"/>
    </source>
</evidence>
<dbReference type="GO" id="GO:0004714">
    <property type="term" value="F:transmembrane receptor protein tyrosine kinase activity"/>
    <property type="evidence" value="ECO:0007669"/>
    <property type="project" value="UniProtKB-EC"/>
</dbReference>
<accession>A0A9W9ZVQ3</accession>
<organism evidence="15 16">
    <name type="scientific">Desmophyllum pertusum</name>
    <dbReference type="NCBI Taxonomy" id="174260"/>
    <lineage>
        <taxon>Eukaryota</taxon>
        <taxon>Metazoa</taxon>
        <taxon>Cnidaria</taxon>
        <taxon>Anthozoa</taxon>
        <taxon>Hexacorallia</taxon>
        <taxon>Scleractinia</taxon>
        <taxon>Caryophylliina</taxon>
        <taxon>Caryophylliidae</taxon>
        <taxon>Desmophyllum</taxon>
    </lineage>
</organism>
<keyword evidence="16" id="KW-1185">Reference proteome</keyword>
<evidence type="ECO:0000256" key="10">
    <source>
        <dbReference type="ARBA" id="ARBA00023180"/>
    </source>
</evidence>
<dbReference type="PANTHER" id="PTHR24416:SF617">
    <property type="entry name" value="RET ONCOGENE, ISOFORM A"/>
    <property type="match status" value="1"/>
</dbReference>
<evidence type="ECO:0000256" key="3">
    <source>
        <dbReference type="ARBA" id="ARBA00022679"/>
    </source>
</evidence>
<keyword evidence="6" id="KW-0418">Kinase</keyword>
<dbReference type="PROSITE" id="PS50853">
    <property type="entry name" value="FN3"/>
    <property type="match status" value="1"/>
</dbReference>
<dbReference type="OrthoDB" id="5978769at2759"/>
<dbReference type="EC" id="2.7.10.1" evidence="2"/>
<evidence type="ECO:0000256" key="4">
    <source>
        <dbReference type="ARBA" id="ARBA00022692"/>
    </source>
</evidence>
<dbReference type="PRINTS" id="PR00109">
    <property type="entry name" value="TYRKINASE"/>
</dbReference>
<dbReference type="SMART" id="SM00219">
    <property type="entry name" value="TyrKc"/>
    <property type="match status" value="1"/>
</dbReference>
<keyword evidence="7 12" id="KW-1133">Transmembrane helix</keyword>
<evidence type="ECO:0000256" key="2">
    <source>
        <dbReference type="ARBA" id="ARBA00011902"/>
    </source>
</evidence>
<keyword evidence="8 12" id="KW-0472">Membrane</keyword>
<dbReference type="AlphaFoldDB" id="A0A9W9ZVQ3"/>
<dbReference type="InterPro" id="IPR036116">
    <property type="entry name" value="FN3_sf"/>
</dbReference>
<evidence type="ECO:0000256" key="6">
    <source>
        <dbReference type="ARBA" id="ARBA00022777"/>
    </source>
</evidence>
<dbReference type="Pfam" id="PF07714">
    <property type="entry name" value="PK_Tyr_Ser-Thr"/>
    <property type="match status" value="1"/>
</dbReference>
<dbReference type="CDD" id="cd00192">
    <property type="entry name" value="PTKc"/>
    <property type="match status" value="1"/>
</dbReference>
<name>A0A9W9ZVQ3_9CNID</name>
<dbReference type="SUPFAM" id="SSF49265">
    <property type="entry name" value="Fibronectin type III"/>
    <property type="match status" value="1"/>
</dbReference>
<sequence>MADSKAIGVLPLKSVIILKAPPPPPTNLRADKYYVQATYAIISWDLPDHTEVYEVSDFTVERKQVVGSNSGFITEVTVEANVTGVRLTKLKPDTEYLVRVVAHRKNSLETGISESLEIKTIKDPKVLQIILVLVLPMVLAVVFVALLIFIKCRTPTRPDPVENERRLTLDELQGRQRRTYGPPTGDRNIYDEEDGPLWVIVKLAENGCLIDYVRKHKKQDYNTSPDYANIHVDKTTETEEDKGLTNVEKLRLAHGIAKGMNHLSTMKCVHRDLACRNVLLGKSRIPMVSDFGLARDIYESGAYETTSGGKLPVRWMALESLEDYSYSSESDVWAFGVVLWEIETGGQVPYAALGGQEIVHTLKQGERLKMPDGCTDKFFSIMRSCWHPNPKGRPTFEKLVQLTDSLLTTEADYLELEDEMTTEEDTPYDEVRFSRIPEEFLSTSDDTPTHDSPRAQAGLDAVVGDDMANGQVAEHADNNTGGEAEENTEF</sequence>
<evidence type="ECO:0000256" key="12">
    <source>
        <dbReference type="SAM" id="Phobius"/>
    </source>
</evidence>
<keyword evidence="5" id="KW-0677">Repeat</keyword>
<dbReference type="PROSITE" id="PS00109">
    <property type="entry name" value="PROTEIN_KINASE_TYR"/>
    <property type="match status" value="1"/>
</dbReference>
<dbReference type="SUPFAM" id="SSF56112">
    <property type="entry name" value="Protein kinase-like (PK-like)"/>
    <property type="match status" value="1"/>
</dbReference>
<keyword evidence="3" id="KW-0808">Transferase</keyword>
<protein>
    <recommendedName>
        <fullName evidence="2">receptor protein-tyrosine kinase</fullName>
        <ecNumber evidence="2">2.7.10.1</ecNumber>
    </recommendedName>
</protein>
<evidence type="ECO:0000256" key="1">
    <source>
        <dbReference type="ARBA" id="ARBA00004167"/>
    </source>
</evidence>
<comment type="subcellular location">
    <subcellularLocation>
        <location evidence="1">Membrane</location>
        <topology evidence="1">Single-pass membrane protein</topology>
    </subcellularLocation>
</comment>
<comment type="caution">
    <text evidence="15">The sequence shown here is derived from an EMBL/GenBank/DDBJ whole genome shotgun (WGS) entry which is preliminary data.</text>
</comment>
<evidence type="ECO:0000256" key="9">
    <source>
        <dbReference type="ARBA" id="ARBA00023170"/>
    </source>
</evidence>
<reference evidence="15" key="1">
    <citation type="submission" date="2023-01" db="EMBL/GenBank/DDBJ databases">
        <title>Genome assembly of the deep-sea coral Lophelia pertusa.</title>
        <authorList>
            <person name="Herrera S."/>
            <person name="Cordes E."/>
        </authorList>
    </citation>
    <scope>NUCLEOTIDE SEQUENCE</scope>
    <source>
        <strain evidence="15">USNM1676648</strain>
        <tissue evidence="15">Polyp</tissue>
    </source>
</reference>
<evidence type="ECO:0000256" key="7">
    <source>
        <dbReference type="ARBA" id="ARBA00022989"/>
    </source>
</evidence>
<dbReference type="InterPro" id="IPR011009">
    <property type="entry name" value="Kinase-like_dom_sf"/>
</dbReference>
<dbReference type="SMART" id="SM00060">
    <property type="entry name" value="FN3"/>
    <property type="match status" value="1"/>
</dbReference>
<dbReference type="FunFam" id="1.10.510.10:FF:000743">
    <property type="entry name" value="Predicted protein"/>
    <property type="match status" value="1"/>
</dbReference>
<evidence type="ECO:0000313" key="16">
    <source>
        <dbReference type="Proteomes" id="UP001163046"/>
    </source>
</evidence>
<gene>
    <name evidence="15" type="ORF">OS493_035744</name>
</gene>
<feature type="domain" description="Protein kinase" evidence="13">
    <location>
        <begin position="60"/>
        <end position="407"/>
    </location>
</feature>
<evidence type="ECO:0000259" key="13">
    <source>
        <dbReference type="PROSITE" id="PS50011"/>
    </source>
</evidence>
<dbReference type="InterPro" id="IPR008266">
    <property type="entry name" value="Tyr_kinase_AS"/>
</dbReference>
<dbReference type="GO" id="GO:0005524">
    <property type="term" value="F:ATP binding"/>
    <property type="evidence" value="ECO:0007669"/>
    <property type="project" value="InterPro"/>
</dbReference>
<dbReference type="Gene3D" id="2.60.40.10">
    <property type="entry name" value="Immunoglobulins"/>
    <property type="match status" value="1"/>
</dbReference>
<evidence type="ECO:0000256" key="5">
    <source>
        <dbReference type="ARBA" id="ARBA00022737"/>
    </source>
</evidence>
<evidence type="ECO:0000256" key="8">
    <source>
        <dbReference type="ARBA" id="ARBA00023136"/>
    </source>
</evidence>
<keyword evidence="4 12" id="KW-0812">Transmembrane</keyword>
<dbReference type="InterPro" id="IPR050122">
    <property type="entry name" value="RTK"/>
</dbReference>
<dbReference type="Pfam" id="PF00041">
    <property type="entry name" value="fn3"/>
    <property type="match status" value="1"/>
</dbReference>
<dbReference type="GO" id="GO:0007169">
    <property type="term" value="P:cell surface receptor protein tyrosine kinase signaling pathway"/>
    <property type="evidence" value="ECO:0007669"/>
    <property type="project" value="TreeGrafter"/>
</dbReference>
<feature type="region of interest" description="Disordered" evidence="11">
    <location>
        <begin position="440"/>
        <end position="490"/>
    </location>
</feature>
<feature type="transmembrane region" description="Helical" evidence="12">
    <location>
        <begin position="126"/>
        <end position="150"/>
    </location>
</feature>
<feature type="domain" description="Fibronectin type-III" evidence="14">
    <location>
        <begin position="24"/>
        <end position="123"/>
    </location>
</feature>
<dbReference type="GO" id="GO:0043235">
    <property type="term" value="C:receptor complex"/>
    <property type="evidence" value="ECO:0007669"/>
    <property type="project" value="TreeGrafter"/>
</dbReference>
<dbReference type="InterPro" id="IPR013783">
    <property type="entry name" value="Ig-like_fold"/>
</dbReference>
<dbReference type="CDD" id="cd00063">
    <property type="entry name" value="FN3"/>
    <property type="match status" value="1"/>
</dbReference>
<dbReference type="PANTHER" id="PTHR24416">
    <property type="entry name" value="TYROSINE-PROTEIN KINASE RECEPTOR"/>
    <property type="match status" value="1"/>
</dbReference>
<dbReference type="PROSITE" id="PS50011">
    <property type="entry name" value="PROTEIN_KINASE_DOM"/>
    <property type="match status" value="1"/>
</dbReference>
<evidence type="ECO:0000259" key="14">
    <source>
        <dbReference type="PROSITE" id="PS50853"/>
    </source>
</evidence>
<dbReference type="Proteomes" id="UP001163046">
    <property type="component" value="Unassembled WGS sequence"/>
</dbReference>
<dbReference type="Gene3D" id="1.10.510.10">
    <property type="entry name" value="Transferase(Phosphotransferase) domain 1"/>
    <property type="match status" value="1"/>
</dbReference>
<dbReference type="InterPro" id="IPR003961">
    <property type="entry name" value="FN3_dom"/>
</dbReference>
<keyword evidence="10" id="KW-0325">Glycoprotein</keyword>
<dbReference type="GO" id="GO:0005886">
    <property type="term" value="C:plasma membrane"/>
    <property type="evidence" value="ECO:0007669"/>
    <property type="project" value="TreeGrafter"/>
</dbReference>